<evidence type="ECO:0000256" key="7">
    <source>
        <dbReference type="ARBA" id="ARBA00023008"/>
    </source>
</evidence>
<proteinExistence type="inferred from homology"/>
<evidence type="ECO:0000256" key="4">
    <source>
        <dbReference type="ARBA" id="ARBA00012297"/>
    </source>
</evidence>
<dbReference type="CDD" id="cd13901">
    <property type="entry name" value="CuRO_3_MaLCC_like"/>
    <property type="match status" value="1"/>
</dbReference>
<dbReference type="Proteomes" id="UP000235371">
    <property type="component" value="Unassembled WGS sequence"/>
</dbReference>
<keyword evidence="7" id="KW-0186">Copper</keyword>
<dbReference type="InterPro" id="IPR011707">
    <property type="entry name" value="Cu-oxidase-like_N"/>
</dbReference>
<dbReference type="FunFam" id="2.60.40.420:FF:000045">
    <property type="entry name" value="Laccase 2"/>
    <property type="match status" value="1"/>
</dbReference>
<gene>
    <name evidence="13" type="ORF">K444DRAFT_665175</name>
</gene>
<name>A0A2J6T3R6_9HELO</name>
<dbReference type="SUPFAM" id="SSF49503">
    <property type="entry name" value="Cupredoxins"/>
    <property type="match status" value="3"/>
</dbReference>
<keyword evidence="8" id="KW-0325">Glycoprotein</keyword>
<evidence type="ECO:0000259" key="10">
    <source>
        <dbReference type="Pfam" id="PF00394"/>
    </source>
</evidence>
<comment type="cofactor">
    <cofactor evidence="2">
        <name>Cu cation</name>
        <dbReference type="ChEBI" id="CHEBI:23378"/>
    </cofactor>
</comment>
<dbReference type="GO" id="GO:0005507">
    <property type="term" value="F:copper ion binding"/>
    <property type="evidence" value="ECO:0007669"/>
    <property type="project" value="InterPro"/>
</dbReference>
<keyword evidence="5" id="KW-0479">Metal-binding</keyword>
<dbReference type="GO" id="GO:0052716">
    <property type="term" value="F:hydroquinone:oxygen oxidoreductase activity"/>
    <property type="evidence" value="ECO:0007669"/>
    <property type="project" value="UniProtKB-EC"/>
</dbReference>
<dbReference type="Gene3D" id="2.60.40.420">
    <property type="entry name" value="Cupredoxins - blue copper proteins"/>
    <property type="match status" value="3"/>
</dbReference>
<dbReference type="InterPro" id="IPR045087">
    <property type="entry name" value="Cu-oxidase_fam"/>
</dbReference>
<dbReference type="PANTHER" id="PTHR11709">
    <property type="entry name" value="MULTI-COPPER OXIDASE"/>
    <property type="match status" value="1"/>
</dbReference>
<evidence type="ECO:0000256" key="5">
    <source>
        <dbReference type="ARBA" id="ARBA00022723"/>
    </source>
</evidence>
<dbReference type="PANTHER" id="PTHR11709:SF87">
    <property type="entry name" value="LACCASE"/>
    <property type="match status" value="1"/>
</dbReference>
<dbReference type="Pfam" id="PF07731">
    <property type="entry name" value="Cu-oxidase_2"/>
    <property type="match status" value="1"/>
</dbReference>
<evidence type="ECO:0000259" key="12">
    <source>
        <dbReference type="Pfam" id="PF07732"/>
    </source>
</evidence>
<feature type="domain" description="Plastocyanin-like" evidence="12">
    <location>
        <begin position="24"/>
        <end position="93"/>
    </location>
</feature>
<dbReference type="OrthoDB" id="2121828at2759"/>
<keyword evidence="6" id="KW-0560">Oxidoreductase</keyword>
<evidence type="ECO:0000256" key="2">
    <source>
        <dbReference type="ARBA" id="ARBA00001935"/>
    </source>
</evidence>
<dbReference type="EC" id="1.10.3.2" evidence="4"/>
<dbReference type="PROSITE" id="PS00079">
    <property type="entry name" value="MULTICOPPER_OXIDASE1"/>
    <property type="match status" value="1"/>
</dbReference>
<dbReference type="EMBL" id="KZ613846">
    <property type="protein sequence ID" value="PMD57665.1"/>
    <property type="molecule type" value="Genomic_DNA"/>
</dbReference>
<dbReference type="InterPro" id="IPR011706">
    <property type="entry name" value="Cu-oxidase_C"/>
</dbReference>
<dbReference type="GO" id="GO:0046274">
    <property type="term" value="P:lignin catabolic process"/>
    <property type="evidence" value="ECO:0007669"/>
    <property type="project" value="UniProtKB-KW"/>
</dbReference>
<feature type="domain" description="Plastocyanin-like" evidence="11">
    <location>
        <begin position="331"/>
        <end position="449"/>
    </location>
</feature>
<evidence type="ECO:0000256" key="1">
    <source>
        <dbReference type="ARBA" id="ARBA00000349"/>
    </source>
</evidence>
<comment type="similarity">
    <text evidence="3">Belongs to the multicopper oxidase family.</text>
</comment>
<dbReference type="RefSeq" id="XP_024734569.1">
    <property type="nucleotide sequence ID" value="XM_024887050.1"/>
</dbReference>
<evidence type="ECO:0000313" key="14">
    <source>
        <dbReference type="Proteomes" id="UP000235371"/>
    </source>
</evidence>
<evidence type="ECO:0000256" key="6">
    <source>
        <dbReference type="ARBA" id="ARBA00023002"/>
    </source>
</evidence>
<dbReference type="InterPro" id="IPR033138">
    <property type="entry name" value="Cu_oxidase_CS"/>
</dbReference>
<dbReference type="PROSITE" id="PS00080">
    <property type="entry name" value="MULTICOPPER_OXIDASE2"/>
    <property type="match status" value="1"/>
</dbReference>
<dbReference type="STRING" id="1095630.A0A2J6T3R6"/>
<dbReference type="AlphaFoldDB" id="A0A2J6T3R6"/>
<sequence length="488" mass="53650">MDVGEISVLRLIPRTRGPPRAEPSRTSIHWHGIRQQGSNSEDGVNGLTECPLPPGGSKVYVWQATSYGTSWWHSHASTQYGDGVFGAIVIHGPTSAGYDVDMGPITISEIYRTSGGSGAGALDVIISTQGPLTDVPDKILFNGTNVNAQGGGKRFQMTVELGKRYLMRFINTGVDDFYKVGIDGHMMEVVAIDLTPVKPYTTQYVSLAIGQRFDAIMTANGTVGNYWLRALPMNCASNNYNGKGTQNAIISYKGAAPALPTTAAAPVHDDCLDEPAEKTIPFVGKSVNVSNFDPRHLPVASPFKITSANEGRVFRWSIGETTQNVDLQHPILQRLVQGNTTISPEDNMIGVDEKDTWAFWYIQNNFYEPHPIHMHGNDMRILASGEGQWDEDLSKLQVNNPMRRDTFMLRGGGYAILAFYTDNPGIWLLHCHIGWHVSEGLSTSLYIRKDDIKLDAEVGKSIEDGCTAWNDYLTNPTKFTYQKFGSGV</sequence>
<dbReference type="InterPro" id="IPR008972">
    <property type="entry name" value="Cupredoxin"/>
</dbReference>
<keyword evidence="14" id="KW-1185">Reference proteome</keyword>
<feature type="domain" description="Plastocyanin-like" evidence="10">
    <location>
        <begin position="133"/>
        <end position="255"/>
    </location>
</feature>
<accession>A0A2J6T3R6</accession>
<evidence type="ECO:0000313" key="13">
    <source>
        <dbReference type="EMBL" id="PMD57665.1"/>
    </source>
</evidence>
<dbReference type="Pfam" id="PF00394">
    <property type="entry name" value="Cu-oxidase"/>
    <property type="match status" value="1"/>
</dbReference>
<dbReference type="Pfam" id="PF07732">
    <property type="entry name" value="Cu-oxidase_3"/>
    <property type="match status" value="1"/>
</dbReference>
<protein>
    <recommendedName>
        <fullName evidence="4">laccase</fullName>
        <ecNumber evidence="4">1.10.3.2</ecNumber>
    </recommendedName>
</protein>
<reference evidence="13 14" key="1">
    <citation type="submission" date="2016-04" db="EMBL/GenBank/DDBJ databases">
        <title>A degradative enzymes factory behind the ericoid mycorrhizal symbiosis.</title>
        <authorList>
            <consortium name="DOE Joint Genome Institute"/>
            <person name="Martino E."/>
            <person name="Morin E."/>
            <person name="Grelet G."/>
            <person name="Kuo A."/>
            <person name="Kohler A."/>
            <person name="Daghino S."/>
            <person name="Barry K."/>
            <person name="Choi C."/>
            <person name="Cichocki N."/>
            <person name="Clum A."/>
            <person name="Copeland A."/>
            <person name="Hainaut M."/>
            <person name="Haridas S."/>
            <person name="Labutti K."/>
            <person name="Lindquist E."/>
            <person name="Lipzen A."/>
            <person name="Khouja H.-R."/>
            <person name="Murat C."/>
            <person name="Ohm R."/>
            <person name="Olson A."/>
            <person name="Spatafora J."/>
            <person name="Veneault-Fourrey C."/>
            <person name="Henrissat B."/>
            <person name="Grigoriev I."/>
            <person name="Martin F."/>
            <person name="Perotto S."/>
        </authorList>
    </citation>
    <scope>NUCLEOTIDE SEQUENCE [LARGE SCALE GENOMIC DNA]</scope>
    <source>
        <strain evidence="13 14">E</strain>
    </source>
</reference>
<evidence type="ECO:0000256" key="9">
    <source>
        <dbReference type="ARBA" id="ARBA00023185"/>
    </source>
</evidence>
<evidence type="ECO:0000256" key="8">
    <source>
        <dbReference type="ARBA" id="ARBA00023180"/>
    </source>
</evidence>
<evidence type="ECO:0000256" key="3">
    <source>
        <dbReference type="ARBA" id="ARBA00010609"/>
    </source>
</evidence>
<organism evidence="13 14">
    <name type="scientific">Hyaloscypha bicolor E</name>
    <dbReference type="NCBI Taxonomy" id="1095630"/>
    <lineage>
        <taxon>Eukaryota</taxon>
        <taxon>Fungi</taxon>
        <taxon>Dikarya</taxon>
        <taxon>Ascomycota</taxon>
        <taxon>Pezizomycotina</taxon>
        <taxon>Leotiomycetes</taxon>
        <taxon>Helotiales</taxon>
        <taxon>Hyaloscyphaceae</taxon>
        <taxon>Hyaloscypha</taxon>
        <taxon>Hyaloscypha bicolor</taxon>
    </lineage>
</organism>
<dbReference type="InterPro" id="IPR002355">
    <property type="entry name" value="Cu_oxidase_Cu_BS"/>
</dbReference>
<comment type="catalytic activity">
    <reaction evidence="1">
        <text>4 hydroquinone + O2 = 4 benzosemiquinone + 2 H2O</text>
        <dbReference type="Rhea" id="RHEA:11276"/>
        <dbReference type="ChEBI" id="CHEBI:15377"/>
        <dbReference type="ChEBI" id="CHEBI:15379"/>
        <dbReference type="ChEBI" id="CHEBI:17594"/>
        <dbReference type="ChEBI" id="CHEBI:17977"/>
        <dbReference type="EC" id="1.10.3.2"/>
    </reaction>
</comment>
<dbReference type="InterPro" id="IPR001117">
    <property type="entry name" value="Cu-oxidase_2nd"/>
</dbReference>
<dbReference type="GeneID" id="36595126"/>
<dbReference type="InParanoid" id="A0A2J6T3R6"/>
<evidence type="ECO:0000259" key="11">
    <source>
        <dbReference type="Pfam" id="PF07731"/>
    </source>
</evidence>
<keyword evidence="9" id="KW-0439">Lignin degradation</keyword>